<evidence type="ECO:0000313" key="2">
    <source>
        <dbReference type="Proteomes" id="UP001198565"/>
    </source>
</evidence>
<reference evidence="1 2" key="1">
    <citation type="submission" date="2021-08" db="EMBL/GenBank/DDBJ databases">
        <title>Streptomyces sp. PTM05 isolated from lichen.</title>
        <authorList>
            <person name="Somphong A."/>
            <person name="Phongsopitanun W."/>
            <person name="Tanasupawat S."/>
        </authorList>
    </citation>
    <scope>NUCLEOTIDE SEQUENCE [LARGE SCALE GENOMIC DNA]</scope>
    <source>
        <strain evidence="1 2">Ptm05</strain>
    </source>
</reference>
<accession>A0ABS7QV94</accession>
<name>A0ABS7QV94_9ACTN</name>
<dbReference type="EMBL" id="JAINVZ010000011">
    <property type="protein sequence ID" value="MBY8886636.1"/>
    <property type="molecule type" value="Genomic_DNA"/>
</dbReference>
<protein>
    <submittedName>
        <fullName evidence="1">Uncharacterized protein</fullName>
    </submittedName>
</protein>
<gene>
    <name evidence="1" type="ORF">K7472_17435</name>
</gene>
<dbReference type="Proteomes" id="UP001198565">
    <property type="component" value="Unassembled WGS sequence"/>
</dbReference>
<proteinExistence type="predicted"/>
<evidence type="ECO:0000313" key="1">
    <source>
        <dbReference type="EMBL" id="MBY8886636.1"/>
    </source>
</evidence>
<sequence length="118" mass="11717">MLFACGLALLPWLVVLADGLPGTATAAHWCTAWVGLDALEAVGLIATGLLSVRGHRLHALTAAATATLLVVDAWFDTTTAAPGADLVSAVAMALLAELPLAAACVVLAVRGPVGPGPA</sequence>
<comment type="caution">
    <text evidence="1">The sequence shown here is derived from an EMBL/GenBank/DDBJ whole genome shotgun (WGS) entry which is preliminary data.</text>
</comment>
<organism evidence="1 2">
    <name type="scientific">Streptantibioticus parmotrematis</name>
    <dbReference type="NCBI Taxonomy" id="2873249"/>
    <lineage>
        <taxon>Bacteria</taxon>
        <taxon>Bacillati</taxon>
        <taxon>Actinomycetota</taxon>
        <taxon>Actinomycetes</taxon>
        <taxon>Kitasatosporales</taxon>
        <taxon>Streptomycetaceae</taxon>
        <taxon>Streptantibioticus</taxon>
    </lineage>
</organism>
<keyword evidence="2" id="KW-1185">Reference proteome</keyword>